<feature type="transmembrane region" description="Helical" evidence="2">
    <location>
        <begin position="43"/>
        <end position="61"/>
    </location>
</feature>
<evidence type="ECO:0000256" key="2">
    <source>
        <dbReference type="SAM" id="Phobius"/>
    </source>
</evidence>
<sequence>MDLAPQTPITPHPRLQTADHTAPRPQTPQAPGSIPARTRRRRLAALAPVAIAGLIVAGLPLSTGTAAAAQPSVCLWAGQAFAPDAAISAGGTNYRCGTQAGQPYWFPTGPTANASTVANPGADSDPAGRFSAGARQPGTTYTDRCVGTQLIDGAADIQQVVATKNGTLVWKPTESISQWNFGTDPRPAPTYRADSSCISGALA</sequence>
<dbReference type="RefSeq" id="WP_201955399.1">
    <property type="nucleotide sequence ID" value="NZ_JAERRJ010000015.1"/>
</dbReference>
<accession>A0ABS1MF77</accession>
<proteinExistence type="predicted"/>
<evidence type="ECO:0000313" key="4">
    <source>
        <dbReference type="Proteomes" id="UP000602198"/>
    </source>
</evidence>
<feature type="region of interest" description="Disordered" evidence="1">
    <location>
        <begin position="1"/>
        <end position="37"/>
    </location>
</feature>
<dbReference type="Proteomes" id="UP000602198">
    <property type="component" value="Unassembled WGS sequence"/>
</dbReference>
<protein>
    <recommendedName>
        <fullName evidence="5">Secreted protein</fullName>
    </recommendedName>
</protein>
<evidence type="ECO:0008006" key="5">
    <source>
        <dbReference type="Google" id="ProtNLM"/>
    </source>
</evidence>
<keyword evidence="4" id="KW-1185">Reference proteome</keyword>
<organism evidence="3 4">
    <name type="scientific">Nocardia acididurans</name>
    <dbReference type="NCBI Taxonomy" id="2802282"/>
    <lineage>
        <taxon>Bacteria</taxon>
        <taxon>Bacillati</taxon>
        <taxon>Actinomycetota</taxon>
        <taxon>Actinomycetes</taxon>
        <taxon>Mycobacteriales</taxon>
        <taxon>Nocardiaceae</taxon>
        <taxon>Nocardia</taxon>
    </lineage>
</organism>
<keyword evidence="2" id="KW-0812">Transmembrane</keyword>
<reference evidence="3 4" key="1">
    <citation type="submission" date="2021-01" db="EMBL/GenBank/DDBJ databases">
        <title>WGS of actinomycetes isolated from Thailand.</title>
        <authorList>
            <person name="Thawai C."/>
        </authorList>
    </citation>
    <scope>NUCLEOTIDE SEQUENCE [LARGE SCALE GENOMIC DNA]</scope>
    <source>
        <strain evidence="3 4">LPG 2</strain>
    </source>
</reference>
<gene>
    <name evidence="3" type="ORF">JK358_33350</name>
</gene>
<evidence type="ECO:0000256" key="1">
    <source>
        <dbReference type="SAM" id="MobiDB-lite"/>
    </source>
</evidence>
<keyword evidence="2" id="KW-0472">Membrane</keyword>
<comment type="caution">
    <text evidence="3">The sequence shown here is derived from an EMBL/GenBank/DDBJ whole genome shotgun (WGS) entry which is preliminary data.</text>
</comment>
<keyword evidence="2" id="KW-1133">Transmembrane helix</keyword>
<evidence type="ECO:0000313" key="3">
    <source>
        <dbReference type="EMBL" id="MBL1079303.1"/>
    </source>
</evidence>
<dbReference type="EMBL" id="JAERRJ010000015">
    <property type="protein sequence ID" value="MBL1079303.1"/>
    <property type="molecule type" value="Genomic_DNA"/>
</dbReference>
<name>A0ABS1MF77_9NOCA</name>